<dbReference type="GeneID" id="62640968"/>
<evidence type="ECO:0008006" key="5">
    <source>
        <dbReference type="Google" id="ProtNLM"/>
    </source>
</evidence>
<gene>
    <name evidence="1" type="ORF">JQX41_03650</name>
    <name evidence="2" type="ORF">JQX48_03650</name>
</gene>
<organism evidence="1 3">
    <name type="scientific">Marivita cryptomonadis</name>
    <dbReference type="NCBI Taxonomy" id="505252"/>
    <lineage>
        <taxon>Bacteria</taxon>
        <taxon>Pseudomonadati</taxon>
        <taxon>Pseudomonadota</taxon>
        <taxon>Alphaproteobacteria</taxon>
        <taxon>Rhodobacterales</taxon>
        <taxon>Roseobacteraceae</taxon>
        <taxon>Marivita</taxon>
    </lineage>
</organism>
<dbReference type="OrthoDB" id="7867799at2"/>
<comment type="caution">
    <text evidence="1">The sequence shown here is derived from an EMBL/GenBank/DDBJ whole genome shotgun (WGS) entry which is preliminary data.</text>
</comment>
<dbReference type="EMBL" id="JAFBXF010000002">
    <property type="protein sequence ID" value="MBM2416052.1"/>
    <property type="molecule type" value="Genomic_DNA"/>
</dbReference>
<sequence>MSIEPLHLQFLRPGLRARIDLFFAEKGQGFNAASYVRARLPSILRLDAMSDADLAACGLTRDDILPFVFEDCFADPEGSKQRPMA</sequence>
<evidence type="ECO:0000313" key="3">
    <source>
        <dbReference type="Proteomes" id="UP000755667"/>
    </source>
</evidence>
<dbReference type="RefSeq" id="WP_085629228.1">
    <property type="nucleotide sequence ID" value="NZ_JAFBWU010000002.1"/>
</dbReference>
<dbReference type="Proteomes" id="UP000755667">
    <property type="component" value="Unassembled WGS sequence"/>
</dbReference>
<evidence type="ECO:0000313" key="2">
    <source>
        <dbReference type="EMBL" id="MBM2416052.1"/>
    </source>
</evidence>
<dbReference type="AlphaFoldDB" id="A0A9Q2RW15"/>
<proteinExistence type="predicted"/>
<evidence type="ECO:0000313" key="1">
    <source>
        <dbReference type="EMBL" id="MBM2411385.1"/>
    </source>
</evidence>
<evidence type="ECO:0000313" key="4">
    <source>
        <dbReference type="Proteomes" id="UP000809440"/>
    </source>
</evidence>
<accession>A0A9Q2RW15</accession>
<dbReference type="EMBL" id="JAFBXE010000002">
    <property type="protein sequence ID" value="MBM2411385.1"/>
    <property type="molecule type" value="Genomic_DNA"/>
</dbReference>
<keyword evidence="4" id="KW-1185">Reference proteome</keyword>
<protein>
    <recommendedName>
        <fullName evidence="5">DUF1127 domain-containing protein</fullName>
    </recommendedName>
</protein>
<name>A0A9Q2RW15_9RHOB</name>
<dbReference type="Proteomes" id="UP000809440">
    <property type="component" value="Unassembled WGS sequence"/>
</dbReference>
<reference evidence="1 4" key="1">
    <citation type="submission" date="2021-01" db="EMBL/GenBank/DDBJ databases">
        <title>Diatom-associated Roseobacters Show Island Model of Population Structure.</title>
        <authorList>
            <person name="Qu L."/>
            <person name="Feng X."/>
            <person name="Chen Y."/>
            <person name="Li L."/>
            <person name="Wang X."/>
            <person name="Hu Z."/>
            <person name="Wang H."/>
            <person name="Luo H."/>
        </authorList>
    </citation>
    <scope>NUCLEOTIDE SEQUENCE</scope>
    <source>
        <strain evidence="2 4">CC28-63</strain>
        <strain evidence="1">CC28-69</strain>
    </source>
</reference>